<dbReference type="SUPFAM" id="SSF52540">
    <property type="entry name" value="P-loop containing nucleoside triphosphate hydrolases"/>
    <property type="match status" value="2"/>
</dbReference>
<dbReference type="GO" id="GO:0016787">
    <property type="term" value="F:hydrolase activity"/>
    <property type="evidence" value="ECO:0007669"/>
    <property type="project" value="UniProtKB-KW"/>
</dbReference>
<dbReference type="GO" id="GO:0005525">
    <property type="term" value="F:GTP binding"/>
    <property type="evidence" value="ECO:0007669"/>
    <property type="project" value="UniProtKB-KW"/>
</dbReference>
<comment type="caution">
    <text evidence="7">The sequence shown here is derived from an EMBL/GenBank/DDBJ whole genome shotgun (WGS) entry which is preliminary data.</text>
</comment>
<proteinExistence type="inferred from homology"/>
<dbReference type="Proteomes" id="UP000829720">
    <property type="component" value="Unassembled WGS sequence"/>
</dbReference>
<sequence>MKTYFKKIKKTGTPVTAVKSRRNRMEMADKISEEDLEKITAAFKQGNYNGTLEQLQVALDTFDNFKMDIAFTGYSGAGKSSLINALRGLRPQDKEAAPTGVVETTMTPAMYQDPRHPDVRLWDLPGLGTPSFTTQSYVENMNFDLFDMFVIVASERMKENNVYLVDEILKRQKSFYFVRSKVDNDLRAESKKRNFSESRVLERMRKECVTSLETRMKDPQVFLISACETERHDFVGLKNTLDDSLPELKKKAFSLFLTNLSTELWGISSLLKKSIVTHSVQSGKIREEDLGRIKAAFRRSDLSDGAPKVQSVLSALERFRLDVAVVGGRRSGTSSFVNALMGLRNTDRDAAPTGAAGTTNEPTAYPHPSDPLLQLWDVPIMEEDLSDPRDLATEEIDRYDFYLITVSDWPTPFHFRLSQTVAGLNKRCYFVQLRVDRHVHAHEVLYGPDLDALERIRDHCAQELQKAGVLDPQIFLVSSFHWDLYDFISLEIALREDLPALRKQAFILYVAKLLRQKQEEQSCRIL</sequence>
<evidence type="ECO:0000256" key="5">
    <source>
        <dbReference type="SAM" id="MobiDB-lite"/>
    </source>
</evidence>
<dbReference type="GO" id="GO:0016020">
    <property type="term" value="C:membrane"/>
    <property type="evidence" value="ECO:0007669"/>
    <property type="project" value="InterPro"/>
</dbReference>
<evidence type="ECO:0000313" key="7">
    <source>
        <dbReference type="EMBL" id="KAI1886285.1"/>
    </source>
</evidence>
<dbReference type="InterPro" id="IPR030385">
    <property type="entry name" value="G_IRG_dom"/>
</dbReference>
<feature type="region of interest" description="Disordered" evidence="5">
    <location>
        <begin position="347"/>
        <end position="367"/>
    </location>
</feature>
<keyword evidence="3" id="KW-0378">Hydrolase</keyword>
<dbReference type="InterPro" id="IPR027417">
    <property type="entry name" value="P-loop_NTPase"/>
</dbReference>
<keyword evidence="2" id="KW-0547">Nucleotide-binding</keyword>
<feature type="domain" description="IRG-type G" evidence="6">
    <location>
        <begin position="65"/>
        <end position="244"/>
    </location>
</feature>
<dbReference type="PROSITE" id="PS51716">
    <property type="entry name" value="G_IRG"/>
    <property type="match status" value="2"/>
</dbReference>
<evidence type="ECO:0000256" key="3">
    <source>
        <dbReference type="ARBA" id="ARBA00022801"/>
    </source>
</evidence>
<keyword evidence="4" id="KW-0342">GTP-binding</keyword>
<reference evidence="7" key="1">
    <citation type="submission" date="2021-01" db="EMBL/GenBank/DDBJ databases">
        <authorList>
            <person name="Zahm M."/>
            <person name="Roques C."/>
            <person name="Cabau C."/>
            <person name="Klopp C."/>
            <person name="Donnadieu C."/>
            <person name="Jouanno E."/>
            <person name="Lampietro C."/>
            <person name="Louis A."/>
            <person name="Herpin A."/>
            <person name="Echchiki A."/>
            <person name="Berthelot C."/>
            <person name="Parey E."/>
            <person name="Roest-Crollius H."/>
            <person name="Braasch I."/>
            <person name="Postlethwait J."/>
            <person name="Bobe J."/>
            <person name="Montfort J."/>
            <person name="Bouchez O."/>
            <person name="Begum T."/>
            <person name="Mejri S."/>
            <person name="Adams A."/>
            <person name="Chen W.-J."/>
            <person name="Guiguen Y."/>
        </authorList>
    </citation>
    <scope>NUCLEOTIDE SEQUENCE</scope>
    <source>
        <tissue evidence="7">Blood</tissue>
    </source>
</reference>
<dbReference type="Pfam" id="PF05049">
    <property type="entry name" value="IIGP"/>
    <property type="match status" value="2"/>
</dbReference>
<dbReference type="OrthoDB" id="422720at2759"/>
<feature type="domain" description="IRG-type G" evidence="6">
    <location>
        <begin position="319"/>
        <end position="497"/>
    </location>
</feature>
<protein>
    <recommendedName>
        <fullName evidence="6">IRG-type G domain-containing protein</fullName>
    </recommendedName>
</protein>
<evidence type="ECO:0000256" key="4">
    <source>
        <dbReference type="ARBA" id="ARBA00023134"/>
    </source>
</evidence>
<comment type="similarity">
    <text evidence="1">Belongs to the TRAFAC class dynamin-like GTPase superfamily. IRG family.</text>
</comment>
<dbReference type="PANTHER" id="PTHR32341:SF10">
    <property type="entry name" value="INTERFERON-INDUCIBLE GTPASE 5"/>
    <property type="match status" value="1"/>
</dbReference>
<dbReference type="FunFam" id="3.40.50.300:FF:000541">
    <property type="entry name" value="Immunity related GTPase M"/>
    <property type="match status" value="1"/>
</dbReference>
<keyword evidence="8" id="KW-1185">Reference proteome</keyword>
<dbReference type="Gene3D" id="3.40.50.300">
    <property type="entry name" value="P-loop containing nucleotide triphosphate hydrolases"/>
    <property type="match status" value="2"/>
</dbReference>
<gene>
    <name evidence="7" type="ORF">AGOR_G00212430</name>
</gene>
<name>A0A8T3CUJ4_9TELE</name>
<evidence type="ECO:0000256" key="2">
    <source>
        <dbReference type="ARBA" id="ARBA00022741"/>
    </source>
</evidence>
<organism evidence="7 8">
    <name type="scientific">Albula goreensis</name>
    <dbReference type="NCBI Taxonomy" id="1534307"/>
    <lineage>
        <taxon>Eukaryota</taxon>
        <taxon>Metazoa</taxon>
        <taxon>Chordata</taxon>
        <taxon>Craniata</taxon>
        <taxon>Vertebrata</taxon>
        <taxon>Euteleostomi</taxon>
        <taxon>Actinopterygii</taxon>
        <taxon>Neopterygii</taxon>
        <taxon>Teleostei</taxon>
        <taxon>Albuliformes</taxon>
        <taxon>Albulidae</taxon>
        <taxon>Albula</taxon>
    </lineage>
</organism>
<dbReference type="InterPro" id="IPR007743">
    <property type="entry name" value="Immunity-related_GTPase-like"/>
</dbReference>
<dbReference type="InterPro" id="IPR051515">
    <property type="entry name" value="IRG"/>
</dbReference>
<evidence type="ECO:0000259" key="6">
    <source>
        <dbReference type="PROSITE" id="PS51716"/>
    </source>
</evidence>
<evidence type="ECO:0000256" key="1">
    <source>
        <dbReference type="ARBA" id="ARBA00005429"/>
    </source>
</evidence>
<evidence type="ECO:0000313" key="8">
    <source>
        <dbReference type="Proteomes" id="UP000829720"/>
    </source>
</evidence>
<dbReference type="PANTHER" id="PTHR32341">
    <property type="entry name" value="INTERFERON-INDUCIBLE GTPASE"/>
    <property type="match status" value="1"/>
</dbReference>
<dbReference type="AlphaFoldDB" id="A0A8T3CUJ4"/>
<dbReference type="EMBL" id="JAERUA010000020">
    <property type="protein sequence ID" value="KAI1886285.1"/>
    <property type="molecule type" value="Genomic_DNA"/>
</dbReference>
<accession>A0A8T3CUJ4</accession>